<feature type="domain" description="Neurotransmitter-gated ion-channel ligand-binding" evidence="7">
    <location>
        <begin position="3"/>
        <end position="179"/>
    </location>
</feature>
<organism evidence="8 9">
    <name type="scientific">Emiliania huxleyi (strain CCMP1516)</name>
    <dbReference type="NCBI Taxonomy" id="280463"/>
    <lineage>
        <taxon>Eukaryota</taxon>
        <taxon>Haptista</taxon>
        <taxon>Haptophyta</taxon>
        <taxon>Prymnesiophyceae</taxon>
        <taxon>Isochrysidales</taxon>
        <taxon>Noelaerhabdaceae</taxon>
        <taxon>Emiliania</taxon>
    </lineage>
</organism>
<dbReference type="STRING" id="2903.R1EAR7"/>
<dbReference type="HOGENOM" id="CLU_424198_0_0_1"/>
<dbReference type="PANTHER" id="PTHR18945">
    <property type="entry name" value="NEUROTRANSMITTER GATED ION CHANNEL"/>
    <property type="match status" value="1"/>
</dbReference>
<dbReference type="InterPro" id="IPR038050">
    <property type="entry name" value="Neuro_actylchol_rec"/>
</dbReference>
<evidence type="ECO:0000256" key="5">
    <source>
        <dbReference type="SAM" id="MobiDB-lite"/>
    </source>
</evidence>
<feature type="transmembrane region" description="Helical" evidence="6">
    <location>
        <begin position="207"/>
        <end position="230"/>
    </location>
</feature>
<feature type="transmembrane region" description="Helical" evidence="6">
    <location>
        <begin position="560"/>
        <end position="580"/>
    </location>
</feature>
<protein>
    <recommendedName>
        <fullName evidence="7">Neurotransmitter-gated ion-channel ligand-binding domain-containing protein</fullName>
    </recommendedName>
</protein>
<dbReference type="SUPFAM" id="SSF90112">
    <property type="entry name" value="Neurotransmitter-gated ion-channel transmembrane pore"/>
    <property type="match status" value="1"/>
</dbReference>
<evidence type="ECO:0000256" key="4">
    <source>
        <dbReference type="ARBA" id="ARBA00023136"/>
    </source>
</evidence>
<feature type="region of interest" description="Disordered" evidence="5">
    <location>
        <begin position="312"/>
        <end position="354"/>
    </location>
</feature>
<dbReference type="InterPro" id="IPR006202">
    <property type="entry name" value="Neur_chan_lig-bd"/>
</dbReference>
<dbReference type="Gene3D" id="2.70.170.10">
    <property type="entry name" value="Neurotransmitter-gated ion-channel ligand-binding domain"/>
    <property type="match status" value="1"/>
</dbReference>
<accession>A0A0D3JJW5</accession>
<keyword evidence="2 6" id="KW-0812">Transmembrane</keyword>
<keyword evidence="3 6" id="KW-1133">Transmembrane helix</keyword>
<dbReference type="InterPro" id="IPR036734">
    <property type="entry name" value="Neur_chan_lig-bd_sf"/>
</dbReference>
<dbReference type="Proteomes" id="UP000013827">
    <property type="component" value="Unassembled WGS sequence"/>
</dbReference>
<keyword evidence="4 6" id="KW-0472">Membrane</keyword>
<dbReference type="SUPFAM" id="SSF63712">
    <property type="entry name" value="Nicotinic receptor ligand binding domain-like"/>
    <property type="match status" value="1"/>
</dbReference>
<dbReference type="GO" id="GO:0016020">
    <property type="term" value="C:membrane"/>
    <property type="evidence" value="ECO:0007669"/>
    <property type="project" value="UniProtKB-SubCell"/>
</dbReference>
<proteinExistence type="predicted"/>
<name>A0A0D3JJW5_EMIH1</name>
<sequence>MLLKVWFRQSWTDPRLVWSPGDYDNVTSAYFRAASRYDGASNNRGVNEIWLPDIRPYNLGEGFEDTLQPSDVLVNHTGGAFWSRPGVMDVLCKFDGLARFPFDHKLTCPIDVGGWMLDGQRQRVGLLDGGYEGDFVEDDVDSSATLVEASAGSSFTEWDLLSLSAVVRNLTYVCCGDDPWPVVLYEAARRERDAAATPLSRRNASFFYFYVLIFPPTTLAILAISVFFVSPAVGERLSFGVTLVVASQFGACKLVVMQLMPICSELLWVDVFLLINELVTLLSLLESTLVLFLHHYELLGLFQAAPQTAAVEESGAPAEREQSRAESKAERGSDGRDAPSGDGPTPGGDAIAGPSAELGSVGHKAAAAVAAADTEVSPVVEAALAEAAVRAAGATAARGRGTKYHKRRFRLHERQAQRLLYYEKLFFVLDNDGAGYVDGATADRFLSFVAFELDAPTRRRRILEAVSFDLDAAALAAERPAPVARRWSIEAKATMRLRGGELFLSRMQFVQLCMGTLGRCGLDKPLEEVQMAFATFDMAHTVGRRRALAYWRGVGRRIDAASRVVFTVGYSVGLLALYNLNRESAPLWSMSALSILATVATPCAVVATFGACLWARSMRQRTRAQGMPRMAVEAVAAMRERRGGAFGESRGRSFKTTGDGARV</sequence>
<evidence type="ECO:0000259" key="7">
    <source>
        <dbReference type="Pfam" id="PF02931"/>
    </source>
</evidence>
<dbReference type="GO" id="GO:0005230">
    <property type="term" value="F:extracellular ligand-gated monoatomic ion channel activity"/>
    <property type="evidence" value="ECO:0007669"/>
    <property type="project" value="InterPro"/>
</dbReference>
<evidence type="ECO:0000313" key="9">
    <source>
        <dbReference type="Proteomes" id="UP000013827"/>
    </source>
</evidence>
<comment type="subcellular location">
    <subcellularLocation>
        <location evidence="1">Membrane</location>
        <topology evidence="1">Multi-pass membrane protein</topology>
    </subcellularLocation>
</comment>
<dbReference type="Pfam" id="PF02931">
    <property type="entry name" value="Neur_chan_LBD"/>
    <property type="match status" value="1"/>
</dbReference>
<feature type="compositionally biased region" description="Basic and acidic residues" evidence="5">
    <location>
        <begin position="318"/>
        <end position="339"/>
    </location>
</feature>
<evidence type="ECO:0000256" key="2">
    <source>
        <dbReference type="ARBA" id="ARBA00022692"/>
    </source>
</evidence>
<dbReference type="GO" id="GO:0004888">
    <property type="term" value="F:transmembrane signaling receptor activity"/>
    <property type="evidence" value="ECO:0007669"/>
    <property type="project" value="InterPro"/>
</dbReference>
<dbReference type="Gene3D" id="1.20.58.390">
    <property type="entry name" value="Neurotransmitter-gated ion-channel transmembrane domain"/>
    <property type="match status" value="1"/>
</dbReference>
<dbReference type="eggNOG" id="KOG3645">
    <property type="taxonomic scope" value="Eukaryota"/>
</dbReference>
<evidence type="ECO:0000256" key="3">
    <source>
        <dbReference type="ARBA" id="ARBA00022989"/>
    </source>
</evidence>
<dbReference type="AlphaFoldDB" id="A0A0D3JJW5"/>
<reference evidence="9" key="1">
    <citation type="journal article" date="2013" name="Nature">
        <title>Pan genome of the phytoplankton Emiliania underpins its global distribution.</title>
        <authorList>
            <person name="Read B.A."/>
            <person name="Kegel J."/>
            <person name="Klute M.J."/>
            <person name="Kuo A."/>
            <person name="Lefebvre S.C."/>
            <person name="Maumus F."/>
            <person name="Mayer C."/>
            <person name="Miller J."/>
            <person name="Monier A."/>
            <person name="Salamov A."/>
            <person name="Young J."/>
            <person name="Aguilar M."/>
            <person name="Claverie J.M."/>
            <person name="Frickenhaus S."/>
            <person name="Gonzalez K."/>
            <person name="Herman E.K."/>
            <person name="Lin Y.C."/>
            <person name="Napier J."/>
            <person name="Ogata H."/>
            <person name="Sarno A.F."/>
            <person name="Shmutz J."/>
            <person name="Schroeder D."/>
            <person name="de Vargas C."/>
            <person name="Verret F."/>
            <person name="von Dassow P."/>
            <person name="Valentin K."/>
            <person name="Van de Peer Y."/>
            <person name="Wheeler G."/>
            <person name="Dacks J.B."/>
            <person name="Delwiche C.F."/>
            <person name="Dyhrman S.T."/>
            <person name="Glockner G."/>
            <person name="John U."/>
            <person name="Richards T."/>
            <person name="Worden A.Z."/>
            <person name="Zhang X."/>
            <person name="Grigoriev I.V."/>
            <person name="Allen A.E."/>
            <person name="Bidle K."/>
            <person name="Borodovsky M."/>
            <person name="Bowler C."/>
            <person name="Brownlee C."/>
            <person name="Cock J.M."/>
            <person name="Elias M."/>
            <person name="Gladyshev V.N."/>
            <person name="Groth M."/>
            <person name="Guda C."/>
            <person name="Hadaegh A."/>
            <person name="Iglesias-Rodriguez M.D."/>
            <person name="Jenkins J."/>
            <person name="Jones B.M."/>
            <person name="Lawson T."/>
            <person name="Leese F."/>
            <person name="Lindquist E."/>
            <person name="Lobanov A."/>
            <person name="Lomsadze A."/>
            <person name="Malik S.B."/>
            <person name="Marsh M.E."/>
            <person name="Mackinder L."/>
            <person name="Mock T."/>
            <person name="Mueller-Roeber B."/>
            <person name="Pagarete A."/>
            <person name="Parker M."/>
            <person name="Probert I."/>
            <person name="Quesneville H."/>
            <person name="Raines C."/>
            <person name="Rensing S.A."/>
            <person name="Riano-Pachon D.M."/>
            <person name="Richier S."/>
            <person name="Rokitta S."/>
            <person name="Shiraiwa Y."/>
            <person name="Soanes D.M."/>
            <person name="van der Giezen M."/>
            <person name="Wahlund T.M."/>
            <person name="Williams B."/>
            <person name="Wilson W."/>
            <person name="Wolfe G."/>
            <person name="Wurch L.L."/>
        </authorList>
    </citation>
    <scope>NUCLEOTIDE SEQUENCE</scope>
</reference>
<dbReference type="InterPro" id="IPR006201">
    <property type="entry name" value="Neur_channel"/>
</dbReference>
<dbReference type="KEGG" id="ehx:EMIHUDRAFT_457887"/>
<dbReference type="GeneID" id="17269346"/>
<dbReference type="InterPro" id="IPR036719">
    <property type="entry name" value="Neuro-gated_channel_TM_sf"/>
</dbReference>
<evidence type="ECO:0000256" key="1">
    <source>
        <dbReference type="ARBA" id="ARBA00004141"/>
    </source>
</evidence>
<feature type="transmembrane region" description="Helical" evidence="6">
    <location>
        <begin position="271"/>
        <end position="293"/>
    </location>
</feature>
<dbReference type="RefSeq" id="XP_005776229.1">
    <property type="nucleotide sequence ID" value="XM_005776172.1"/>
</dbReference>
<evidence type="ECO:0000313" key="8">
    <source>
        <dbReference type="EnsemblProtists" id="EOD23800"/>
    </source>
</evidence>
<reference evidence="8" key="2">
    <citation type="submission" date="2024-10" db="UniProtKB">
        <authorList>
            <consortium name="EnsemblProtists"/>
        </authorList>
    </citation>
    <scope>IDENTIFICATION</scope>
</reference>
<dbReference type="PaxDb" id="2903-EOD23800"/>
<dbReference type="EnsemblProtists" id="EOD23800">
    <property type="protein sequence ID" value="EOD23800"/>
    <property type="gene ID" value="EMIHUDRAFT_457887"/>
</dbReference>
<keyword evidence="9" id="KW-1185">Reference proteome</keyword>
<dbReference type="CDD" id="cd18989">
    <property type="entry name" value="LGIC_ECD_cation"/>
    <property type="match status" value="1"/>
</dbReference>
<evidence type="ECO:0000256" key="6">
    <source>
        <dbReference type="SAM" id="Phobius"/>
    </source>
</evidence>
<feature type="transmembrane region" description="Helical" evidence="6">
    <location>
        <begin position="592"/>
        <end position="615"/>
    </location>
</feature>